<gene>
    <name evidence="4" type="ORF">niasHS_014747</name>
</gene>
<evidence type="ECO:0000256" key="1">
    <source>
        <dbReference type="SAM" id="MobiDB-lite"/>
    </source>
</evidence>
<dbReference type="InterPro" id="IPR055938">
    <property type="entry name" value="DUF7516"/>
</dbReference>
<reference evidence="4 5" key="1">
    <citation type="submission" date="2024-10" db="EMBL/GenBank/DDBJ databases">
        <authorList>
            <person name="Kim D."/>
        </authorList>
    </citation>
    <scope>NUCLEOTIDE SEQUENCE [LARGE SCALE GENOMIC DNA]</scope>
    <source>
        <strain evidence="4">Taebaek</strain>
    </source>
</reference>
<accession>A0ABD2IMA3</accession>
<dbReference type="EMBL" id="JBICCN010000309">
    <property type="protein sequence ID" value="KAL3078965.1"/>
    <property type="molecule type" value="Genomic_DNA"/>
</dbReference>
<feature type="compositionally biased region" description="Polar residues" evidence="1">
    <location>
        <begin position="383"/>
        <end position="396"/>
    </location>
</feature>
<evidence type="ECO:0000313" key="4">
    <source>
        <dbReference type="EMBL" id="KAL3078965.1"/>
    </source>
</evidence>
<evidence type="ECO:0000259" key="2">
    <source>
        <dbReference type="Pfam" id="PF24359"/>
    </source>
</evidence>
<comment type="caution">
    <text evidence="4">The sequence shown here is derived from an EMBL/GenBank/DDBJ whole genome shotgun (WGS) entry which is preliminary data.</text>
</comment>
<feature type="region of interest" description="Disordered" evidence="1">
    <location>
        <begin position="350"/>
        <end position="406"/>
    </location>
</feature>
<dbReference type="AlphaFoldDB" id="A0ABD2IMA3"/>
<feature type="region of interest" description="Disordered" evidence="1">
    <location>
        <begin position="245"/>
        <end position="285"/>
    </location>
</feature>
<name>A0ABD2IMA3_HETSC</name>
<feature type="domain" description="DUF7515" evidence="2">
    <location>
        <begin position="17"/>
        <end position="75"/>
    </location>
</feature>
<dbReference type="Pfam" id="PF24360">
    <property type="entry name" value="DUF7516"/>
    <property type="match status" value="1"/>
</dbReference>
<dbReference type="InterPro" id="IPR055937">
    <property type="entry name" value="DUF7515"/>
</dbReference>
<feature type="region of interest" description="Disordered" evidence="1">
    <location>
        <begin position="312"/>
        <end position="338"/>
    </location>
</feature>
<feature type="compositionally biased region" description="Basic and acidic residues" evidence="1">
    <location>
        <begin position="397"/>
        <end position="406"/>
    </location>
</feature>
<dbReference type="Pfam" id="PF24359">
    <property type="entry name" value="DUF7515"/>
    <property type="match status" value="1"/>
</dbReference>
<protein>
    <submittedName>
        <fullName evidence="4">Uncharacterized protein</fullName>
    </submittedName>
</protein>
<feature type="compositionally biased region" description="Acidic residues" evidence="1">
    <location>
        <begin position="352"/>
        <end position="382"/>
    </location>
</feature>
<keyword evidence="5" id="KW-1185">Reference proteome</keyword>
<feature type="domain" description="DUF7516" evidence="3">
    <location>
        <begin position="143"/>
        <end position="228"/>
    </location>
</feature>
<proteinExistence type="predicted"/>
<feature type="compositionally biased region" description="Basic and acidic residues" evidence="1">
    <location>
        <begin position="313"/>
        <end position="323"/>
    </location>
</feature>
<dbReference type="Proteomes" id="UP001620645">
    <property type="component" value="Unassembled WGS sequence"/>
</dbReference>
<sequence>MANTVAKISRDELLEFVRNEVTCTIGSADAPVAIPVLITTFREDTNEDILQLAKKLGYPSIEAMLDSVELSDIVEPCFTDLAKGAGNENPKKVFSYRIKNIPMVTHILSSIEESAQHRDKKAEKQRHFEILIGDPKYNPKILAGKEQLLSLIYNLGGQERFVDLLELRKLYEQNYVKELNKAALKEFFPTGQLKGIMDKYLYQDIELATDQNKNGSLLFRLKRPYNDICEEIARITKEREEYKEIQQKLTQNKRNSKKPKGPAQQPKKLRVINPPPPPKPKPIPLVKSMVQRRSDLYTDDPTLYHKITTISGRENEGGEEHNRMNGTVEEEEESENGKTMKYTTRVEGATYTDEEEENVNEADESDTENEEEEDQFGMDENEGNAQKGNSIAVTNTKSEKENGEMVEEDRAAKRMVLVQRMLEERKAFHEQVKMRNEVSGEVKGVFMETKRTGRKAREEEARRERVSNLLEKMGKMEPMTVDDRMNEKSKRRIAILVVELIWANRELGFSEVKNMLSLLFGHDVQIDVEHFVKNYCKCLKTVRAPIEPHLVIADENRRQIGQEIEARSGRFSRKTLIN</sequence>
<evidence type="ECO:0000259" key="3">
    <source>
        <dbReference type="Pfam" id="PF24360"/>
    </source>
</evidence>
<evidence type="ECO:0000313" key="5">
    <source>
        <dbReference type="Proteomes" id="UP001620645"/>
    </source>
</evidence>
<organism evidence="4 5">
    <name type="scientific">Heterodera schachtii</name>
    <name type="common">Sugarbeet cyst nematode worm</name>
    <name type="synonym">Tylenchus schachtii</name>
    <dbReference type="NCBI Taxonomy" id="97005"/>
    <lineage>
        <taxon>Eukaryota</taxon>
        <taxon>Metazoa</taxon>
        <taxon>Ecdysozoa</taxon>
        <taxon>Nematoda</taxon>
        <taxon>Chromadorea</taxon>
        <taxon>Rhabditida</taxon>
        <taxon>Tylenchina</taxon>
        <taxon>Tylenchomorpha</taxon>
        <taxon>Tylenchoidea</taxon>
        <taxon>Heteroderidae</taxon>
        <taxon>Heteroderinae</taxon>
        <taxon>Heterodera</taxon>
    </lineage>
</organism>
<feature type="compositionally biased region" description="Pro residues" evidence="1">
    <location>
        <begin position="273"/>
        <end position="283"/>
    </location>
</feature>